<organism evidence="1 2">
    <name type="scientific">Solanum commersonii</name>
    <name type="common">Commerson's wild potato</name>
    <name type="synonym">Commerson's nightshade</name>
    <dbReference type="NCBI Taxonomy" id="4109"/>
    <lineage>
        <taxon>Eukaryota</taxon>
        <taxon>Viridiplantae</taxon>
        <taxon>Streptophyta</taxon>
        <taxon>Embryophyta</taxon>
        <taxon>Tracheophyta</taxon>
        <taxon>Spermatophyta</taxon>
        <taxon>Magnoliopsida</taxon>
        <taxon>eudicotyledons</taxon>
        <taxon>Gunneridae</taxon>
        <taxon>Pentapetalae</taxon>
        <taxon>asterids</taxon>
        <taxon>lamiids</taxon>
        <taxon>Solanales</taxon>
        <taxon>Solanaceae</taxon>
        <taxon>Solanoideae</taxon>
        <taxon>Solaneae</taxon>
        <taxon>Solanum</taxon>
    </lineage>
</organism>
<reference evidence="1 2" key="1">
    <citation type="submission" date="2020-09" db="EMBL/GenBank/DDBJ databases">
        <title>De no assembly of potato wild relative species, Solanum commersonii.</title>
        <authorList>
            <person name="Cho K."/>
        </authorList>
    </citation>
    <scope>NUCLEOTIDE SEQUENCE [LARGE SCALE GENOMIC DNA]</scope>
    <source>
        <strain evidence="1">LZ3.2</strain>
        <tissue evidence="1">Leaf</tissue>
    </source>
</reference>
<dbReference type="AlphaFoldDB" id="A0A9J5Z253"/>
<name>A0A9J5Z253_SOLCO</name>
<feature type="non-terminal residue" evidence="1">
    <location>
        <position position="1"/>
    </location>
</feature>
<dbReference type="EMBL" id="JACXVP010000005">
    <property type="protein sequence ID" value="KAG5606269.1"/>
    <property type="molecule type" value="Genomic_DNA"/>
</dbReference>
<proteinExistence type="predicted"/>
<sequence>QAKLEEIESQQEESYGETEIVSKSWLQEQTQLLKFQEFIHQFGSYIHGLEADLNKKIEASKAQLPIVVDDDQLVVKKEEFHTFKYIVFLSIDVEKEYKNEKVVKSLWS</sequence>
<accession>A0A9J5Z253</accession>
<gene>
    <name evidence="1" type="ORF">H5410_027761</name>
</gene>
<keyword evidence="2" id="KW-1185">Reference proteome</keyword>
<protein>
    <submittedName>
        <fullName evidence="1">Uncharacterized protein</fullName>
    </submittedName>
</protein>
<evidence type="ECO:0000313" key="2">
    <source>
        <dbReference type="Proteomes" id="UP000824120"/>
    </source>
</evidence>
<comment type="caution">
    <text evidence="1">The sequence shown here is derived from an EMBL/GenBank/DDBJ whole genome shotgun (WGS) entry which is preliminary data.</text>
</comment>
<evidence type="ECO:0000313" key="1">
    <source>
        <dbReference type="EMBL" id="KAG5606269.1"/>
    </source>
</evidence>
<dbReference type="Proteomes" id="UP000824120">
    <property type="component" value="Chromosome 5"/>
</dbReference>